<dbReference type="Proteomes" id="UP000601027">
    <property type="component" value="Unassembled WGS sequence"/>
</dbReference>
<sequence length="136" mass="14159">MAAGRPRTTWCSPGAPDRPANGPGTGDAAVPLRDGAAPAPAAPPAFTTFSRGGWPPAYYLVLAGVLAVLALLLLWRRPAVAASNSAGAPAPAPTHAPESDPGPVPDNVSRLPTNLNAIYELGRLDERLDQERRRRP</sequence>
<gene>
    <name evidence="3" type="ORF">JNW91_30510</name>
</gene>
<evidence type="ECO:0000256" key="2">
    <source>
        <dbReference type="SAM" id="Phobius"/>
    </source>
</evidence>
<comment type="caution">
    <text evidence="3">The sequence shown here is derived from an EMBL/GenBank/DDBJ whole genome shotgun (WGS) entry which is preliminary data.</text>
</comment>
<feature type="region of interest" description="Disordered" evidence="1">
    <location>
        <begin position="83"/>
        <end position="113"/>
    </location>
</feature>
<dbReference type="EMBL" id="JAEVHM010000336">
    <property type="protein sequence ID" value="MBM0235716.1"/>
    <property type="molecule type" value="Genomic_DNA"/>
</dbReference>
<feature type="transmembrane region" description="Helical" evidence="2">
    <location>
        <begin position="57"/>
        <end position="75"/>
    </location>
</feature>
<protein>
    <submittedName>
        <fullName evidence="3">Uncharacterized protein</fullName>
    </submittedName>
</protein>
<evidence type="ECO:0000313" key="3">
    <source>
        <dbReference type="EMBL" id="MBM0235716.1"/>
    </source>
</evidence>
<feature type="compositionally biased region" description="Pro residues" evidence="1">
    <location>
        <begin position="90"/>
        <end position="104"/>
    </location>
</feature>
<reference evidence="3 4" key="1">
    <citation type="submission" date="2021-01" db="EMBL/GenBank/DDBJ databases">
        <title>Draft genome sequence of Micromonospora sp. strain STR1_7.</title>
        <authorList>
            <person name="Karlyshev A."/>
            <person name="Jawad R."/>
        </authorList>
    </citation>
    <scope>NUCLEOTIDE SEQUENCE [LARGE SCALE GENOMIC DNA]</scope>
    <source>
        <strain evidence="3 4">STR1-7</strain>
    </source>
</reference>
<accession>A0ABS1Y2H2</accession>
<name>A0ABS1Y2H2_9ACTN</name>
<organism evidence="3 4">
    <name type="scientific">Micromonospora parastrephiae</name>
    <dbReference type="NCBI Taxonomy" id="2806101"/>
    <lineage>
        <taxon>Bacteria</taxon>
        <taxon>Bacillati</taxon>
        <taxon>Actinomycetota</taxon>
        <taxon>Actinomycetes</taxon>
        <taxon>Micromonosporales</taxon>
        <taxon>Micromonosporaceae</taxon>
        <taxon>Micromonospora</taxon>
    </lineage>
</organism>
<feature type="region of interest" description="Disordered" evidence="1">
    <location>
        <begin position="1"/>
        <end position="47"/>
    </location>
</feature>
<evidence type="ECO:0000313" key="4">
    <source>
        <dbReference type="Proteomes" id="UP000601027"/>
    </source>
</evidence>
<evidence type="ECO:0000256" key="1">
    <source>
        <dbReference type="SAM" id="MobiDB-lite"/>
    </source>
</evidence>
<proteinExistence type="predicted"/>
<keyword evidence="2" id="KW-0472">Membrane</keyword>
<keyword evidence="2" id="KW-1133">Transmembrane helix</keyword>
<keyword evidence="2" id="KW-0812">Transmembrane</keyword>
<keyword evidence="4" id="KW-1185">Reference proteome</keyword>